<name>A0A9Q3IAD2_9BASI</name>
<accession>A0A9Q3IAD2</accession>
<dbReference type="EMBL" id="AVOT02039068">
    <property type="protein sequence ID" value="MBW0534053.1"/>
    <property type="molecule type" value="Genomic_DNA"/>
</dbReference>
<reference evidence="1" key="1">
    <citation type="submission" date="2021-03" db="EMBL/GenBank/DDBJ databases">
        <title>Draft genome sequence of rust myrtle Austropuccinia psidii MF-1, a brazilian biotype.</title>
        <authorList>
            <person name="Quecine M.C."/>
            <person name="Pachon D.M.R."/>
            <person name="Bonatelli M.L."/>
            <person name="Correr F.H."/>
            <person name="Franceschini L.M."/>
            <person name="Leite T.F."/>
            <person name="Margarido G.R.A."/>
            <person name="Almeida C.A."/>
            <person name="Ferrarezi J.A."/>
            <person name="Labate C.A."/>
        </authorList>
    </citation>
    <scope>NUCLEOTIDE SEQUENCE</scope>
    <source>
        <strain evidence="1">MF-1</strain>
    </source>
</reference>
<evidence type="ECO:0000313" key="2">
    <source>
        <dbReference type="Proteomes" id="UP000765509"/>
    </source>
</evidence>
<organism evidence="1 2">
    <name type="scientific">Austropuccinia psidii MF-1</name>
    <dbReference type="NCBI Taxonomy" id="1389203"/>
    <lineage>
        <taxon>Eukaryota</taxon>
        <taxon>Fungi</taxon>
        <taxon>Dikarya</taxon>
        <taxon>Basidiomycota</taxon>
        <taxon>Pucciniomycotina</taxon>
        <taxon>Pucciniomycetes</taxon>
        <taxon>Pucciniales</taxon>
        <taxon>Sphaerophragmiaceae</taxon>
        <taxon>Austropuccinia</taxon>
    </lineage>
</organism>
<protein>
    <submittedName>
        <fullName evidence="1">Uncharacterized protein</fullName>
    </submittedName>
</protein>
<feature type="non-terminal residue" evidence="1">
    <location>
        <position position="197"/>
    </location>
</feature>
<keyword evidence="2" id="KW-1185">Reference proteome</keyword>
<gene>
    <name evidence="1" type="ORF">O181_073768</name>
</gene>
<dbReference type="AlphaFoldDB" id="A0A9Q3IAD2"/>
<evidence type="ECO:0000313" key="1">
    <source>
        <dbReference type="EMBL" id="MBW0534053.1"/>
    </source>
</evidence>
<dbReference type="Proteomes" id="UP000765509">
    <property type="component" value="Unassembled WGS sequence"/>
</dbReference>
<dbReference type="OrthoDB" id="2684341at2759"/>
<sequence>MVELPSFQRFAWDVLVIDTPKGENLILGFEFLNNFNPLINWRQGLISFNADHKNYHYTFKSFSNGFSTSKSRAALVCGSRTTLFSSSVHVPSLNFHQILLSFRDEVFKEIEEVGEDNSVSSLHLFFVNINLPPSSYHESLGELWDEEQEPEKIETMMKVVPSVYHQYLDVFSKVKAEKLPPHRACDHHIELEGSLPP</sequence>
<proteinExistence type="predicted"/>
<comment type="caution">
    <text evidence="1">The sequence shown here is derived from an EMBL/GenBank/DDBJ whole genome shotgun (WGS) entry which is preliminary data.</text>
</comment>